<gene>
    <name evidence="1" type="ORF">WKW80_16920</name>
</gene>
<keyword evidence="2" id="KW-1185">Reference proteome</keyword>
<sequence length="194" mass="20936">MNGLLETPFRRANSKRTWLGLQRRAKGTWPRRASFMLFGITSNSVEEARTKRISCCSHGQPSRSSVSLGVHSNTADTCHAPARARTSNTSLPIQEIAMTAAESLIEYTNGPIAFGSLLDLARLQIGGASAETCDACSTINLQHARLCKCCAHRLPASYAKTELPRHKPSLAAGQAWAALFTAITLLVHSLSVAF</sequence>
<evidence type="ECO:0000313" key="1">
    <source>
        <dbReference type="EMBL" id="MEJ8823698.1"/>
    </source>
</evidence>
<organism evidence="1 2">
    <name type="scientific">Variovorax humicola</name>
    <dbReference type="NCBI Taxonomy" id="1769758"/>
    <lineage>
        <taxon>Bacteria</taxon>
        <taxon>Pseudomonadati</taxon>
        <taxon>Pseudomonadota</taxon>
        <taxon>Betaproteobacteria</taxon>
        <taxon>Burkholderiales</taxon>
        <taxon>Comamonadaceae</taxon>
        <taxon>Variovorax</taxon>
    </lineage>
</organism>
<dbReference type="EMBL" id="JBBKZV010000009">
    <property type="protein sequence ID" value="MEJ8823698.1"/>
    <property type="molecule type" value="Genomic_DNA"/>
</dbReference>
<dbReference type="Proteomes" id="UP001363010">
    <property type="component" value="Unassembled WGS sequence"/>
</dbReference>
<name>A0ABU8W214_9BURK</name>
<comment type="caution">
    <text evidence="1">The sequence shown here is derived from an EMBL/GenBank/DDBJ whole genome shotgun (WGS) entry which is preliminary data.</text>
</comment>
<reference evidence="1 2" key="1">
    <citation type="submission" date="2024-03" db="EMBL/GenBank/DDBJ databases">
        <title>Novel species of the genus Variovorax.</title>
        <authorList>
            <person name="Liu Q."/>
            <person name="Xin Y.-H."/>
        </authorList>
    </citation>
    <scope>NUCLEOTIDE SEQUENCE [LARGE SCALE GENOMIC DNA]</scope>
    <source>
        <strain evidence="1 2">KACC 18501</strain>
    </source>
</reference>
<proteinExistence type="predicted"/>
<accession>A0ABU8W214</accession>
<protein>
    <submittedName>
        <fullName evidence="1">Uncharacterized protein</fullName>
    </submittedName>
</protein>
<evidence type="ECO:0000313" key="2">
    <source>
        <dbReference type="Proteomes" id="UP001363010"/>
    </source>
</evidence>
<dbReference type="RefSeq" id="WP_340364728.1">
    <property type="nucleotide sequence ID" value="NZ_JBBKZV010000009.1"/>
</dbReference>